<dbReference type="PANTHER" id="PTHR30126:SF91">
    <property type="entry name" value="LYSR FAMILY TRANSCRIPTIONAL REGULATOR"/>
    <property type="match status" value="1"/>
</dbReference>
<dbReference type="InterPro" id="IPR000847">
    <property type="entry name" value="LysR_HTH_N"/>
</dbReference>
<evidence type="ECO:0000313" key="7">
    <source>
        <dbReference type="Proteomes" id="UP001057998"/>
    </source>
</evidence>
<reference evidence="6" key="1">
    <citation type="submission" date="2022-07" db="EMBL/GenBank/DDBJ databases">
        <title>Genome sequencing of Photobacterium atrarenae GJH2-4.</title>
        <authorList>
            <person name="Park S.-J."/>
        </authorList>
    </citation>
    <scope>NUCLEOTIDE SEQUENCE</scope>
    <source>
        <strain evidence="6">GJH2-4</strain>
    </source>
</reference>
<keyword evidence="2" id="KW-0805">Transcription regulation</keyword>
<name>A0ABY5GJ21_9GAMM</name>
<dbReference type="PROSITE" id="PS50931">
    <property type="entry name" value="HTH_LYSR"/>
    <property type="match status" value="1"/>
</dbReference>
<dbReference type="PANTHER" id="PTHR30126">
    <property type="entry name" value="HTH-TYPE TRANSCRIPTIONAL REGULATOR"/>
    <property type="match status" value="1"/>
</dbReference>
<dbReference type="EMBL" id="CP101508">
    <property type="protein sequence ID" value="UTV29099.1"/>
    <property type="molecule type" value="Genomic_DNA"/>
</dbReference>
<dbReference type="InterPro" id="IPR036390">
    <property type="entry name" value="WH_DNA-bd_sf"/>
</dbReference>
<protein>
    <submittedName>
        <fullName evidence="6">LysR family transcriptional regulator</fullName>
    </submittedName>
</protein>
<keyword evidence="7" id="KW-1185">Reference proteome</keyword>
<dbReference type="Pfam" id="PF00126">
    <property type="entry name" value="HTH_1"/>
    <property type="match status" value="1"/>
</dbReference>
<feature type="domain" description="HTH lysR-type" evidence="5">
    <location>
        <begin position="1"/>
        <end position="59"/>
    </location>
</feature>
<dbReference type="Proteomes" id="UP001057998">
    <property type="component" value="Chromosome 1"/>
</dbReference>
<sequence>MYSLDQLQMFVTAARLGSFSACARQLGKVQSAVSQGISNLEIDLNVALFDRSTRKPTLTLEGKHLLSFAEAILQQQKELGSAARALSKQEESQICIAVDDHLLKLAFFNLMAEFSQQFPSTSVTTMTAASVDIPTLIRSGQANIGLMISDLTIPQDVEIRYIGNLRCLPVAAPSHPLAGLESVRPSDLIPHRQILIKGGKGIATVHQQPLSARFWYADDHRTVRGYIAHGLGWTYLPEHSADEMIQAGLAKALPVTFDQKAWTVPVECLQPKGQTPGPALQWLNQALNTLLPG</sequence>
<evidence type="ECO:0000256" key="2">
    <source>
        <dbReference type="ARBA" id="ARBA00023015"/>
    </source>
</evidence>
<dbReference type="SUPFAM" id="SSF46785">
    <property type="entry name" value="Winged helix' DNA-binding domain"/>
    <property type="match status" value="1"/>
</dbReference>
<organism evidence="6 7">
    <name type="scientific">Photobacterium atrarenae</name>
    <dbReference type="NCBI Taxonomy" id="865757"/>
    <lineage>
        <taxon>Bacteria</taxon>
        <taxon>Pseudomonadati</taxon>
        <taxon>Pseudomonadota</taxon>
        <taxon>Gammaproteobacteria</taxon>
        <taxon>Vibrionales</taxon>
        <taxon>Vibrionaceae</taxon>
        <taxon>Photobacterium</taxon>
    </lineage>
</organism>
<evidence type="ECO:0000259" key="5">
    <source>
        <dbReference type="PROSITE" id="PS50931"/>
    </source>
</evidence>
<evidence type="ECO:0000313" key="6">
    <source>
        <dbReference type="EMBL" id="UTV29099.1"/>
    </source>
</evidence>
<evidence type="ECO:0000256" key="3">
    <source>
        <dbReference type="ARBA" id="ARBA00023125"/>
    </source>
</evidence>
<accession>A0ABY5GJ21</accession>
<comment type="similarity">
    <text evidence="1">Belongs to the LysR transcriptional regulatory family.</text>
</comment>
<keyword evidence="3" id="KW-0238">DNA-binding</keyword>
<dbReference type="RefSeq" id="WP_255390428.1">
    <property type="nucleotide sequence ID" value="NZ_CP101508.1"/>
</dbReference>
<gene>
    <name evidence="6" type="ORF">NNL38_07710</name>
</gene>
<dbReference type="InterPro" id="IPR036388">
    <property type="entry name" value="WH-like_DNA-bd_sf"/>
</dbReference>
<keyword evidence="4" id="KW-0804">Transcription</keyword>
<proteinExistence type="inferred from homology"/>
<evidence type="ECO:0000256" key="4">
    <source>
        <dbReference type="ARBA" id="ARBA00023163"/>
    </source>
</evidence>
<dbReference type="SUPFAM" id="SSF53850">
    <property type="entry name" value="Periplasmic binding protein-like II"/>
    <property type="match status" value="1"/>
</dbReference>
<dbReference type="InterPro" id="IPR005119">
    <property type="entry name" value="LysR_subst-bd"/>
</dbReference>
<dbReference type="Gene3D" id="1.10.10.10">
    <property type="entry name" value="Winged helix-like DNA-binding domain superfamily/Winged helix DNA-binding domain"/>
    <property type="match status" value="1"/>
</dbReference>
<dbReference type="Gene3D" id="3.40.190.290">
    <property type="match status" value="1"/>
</dbReference>
<evidence type="ECO:0000256" key="1">
    <source>
        <dbReference type="ARBA" id="ARBA00009437"/>
    </source>
</evidence>
<dbReference type="Pfam" id="PF03466">
    <property type="entry name" value="LysR_substrate"/>
    <property type="match status" value="1"/>
</dbReference>
<dbReference type="CDD" id="cd05466">
    <property type="entry name" value="PBP2_LTTR_substrate"/>
    <property type="match status" value="1"/>
</dbReference>